<evidence type="ECO:0000313" key="1">
    <source>
        <dbReference type="EMBL" id="KAH7030064.1"/>
    </source>
</evidence>
<accession>A0ABQ8FVN9</accession>
<gene>
    <name evidence="1" type="ORF">B0J12DRAFT_745339</name>
</gene>
<keyword evidence="2" id="KW-1185">Reference proteome</keyword>
<organism evidence="1 2">
    <name type="scientific">Macrophomina phaseolina</name>
    <dbReference type="NCBI Taxonomy" id="35725"/>
    <lineage>
        <taxon>Eukaryota</taxon>
        <taxon>Fungi</taxon>
        <taxon>Dikarya</taxon>
        <taxon>Ascomycota</taxon>
        <taxon>Pezizomycotina</taxon>
        <taxon>Dothideomycetes</taxon>
        <taxon>Dothideomycetes incertae sedis</taxon>
        <taxon>Botryosphaeriales</taxon>
        <taxon>Botryosphaeriaceae</taxon>
        <taxon>Macrophomina</taxon>
    </lineage>
</organism>
<comment type="caution">
    <text evidence="1">The sequence shown here is derived from an EMBL/GenBank/DDBJ whole genome shotgun (WGS) entry which is preliminary data.</text>
</comment>
<dbReference type="EMBL" id="JAGTJR010000046">
    <property type="protein sequence ID" value="KAH7030064.1"/>
    <property type="molecule type" value="Genomic_DNA"/>
</dbReference>
<protein>
    <submittedName>
        <fullName evidence="1">Uncharacterized protein</fullName>
    </submittedName>
</protein>
<evidence type="ECO:0000313" key="2">
    <source>
        <dbReference type="Proteomes" id="UP000774617"/>
    </source>
</evidence>
<sequence length="389" mass="43575">MSLTKKTPQEFEYKTLEWGIFKFPDLRILFKGHVLPPSMIPHTFPLRRSAFTHLPDSHVFGDGQDGQADASTDAPAGPIDKIKHPYQPPAAVSKYLEEFSAAFSEMTEVLKVRILIRVDRDQPLSPDVTLTHEEYLYSLFSGLGKTVSSIRELNVVIIQNLPAGTRKFQIHGLRAPGELNFKMEWRDSLGTFDEKGNGLEICIRDRAGHAVRDSMGDCVRYQVGGVSRDAKGRLLLDFNGHLVREFTTSSVRDSKGRMVGISWDGSLRDHYGRQLRDNKNNVLHLGERGELTDAAGHVLLSNFAATYNAKGYFERDSRQNPFMQLPGNVRKDSRGRVFVDNDHTAQVFIAANTLAHALPHSNPPTPTKPRPHILRHAKSNIAGRLGNSY</sequence>
<dbReference type="Proteomes" id="UP000774617">
    <property type="component" value="Unassembled WGS sequence"/>
</dbReference>
<proteinExistence type="predicted"/>
<name>A0ABQ8FVN9_9PEZI</name>
<reference evidence="1 2" key="1">
    <citation type="journal article" date="2021" name="Nat. Commun.">
        <title>Genetic determinants of endophytism in the Arabidopsis root mycobiome.</title>
        <authorList>
            <person name="Mesny F."/>
            <person name="Miyauchi S."/>
            <person name="Thiergart T."/>
            <person name="Pickel B."/>
            <person name="Atanasova L."/>
            <person name="Karlsson M."/>
            <person name="Huettel B."/>
            <person name="Barry K.W."/>
            <person name="Haridas S."/>
            <person name="Chen C."/>
            <person name="Bauer D."/>
            <person name="Andreopoulos W."/>
            <person name="Pangilinan J."/>
            <person name="LaButti K."/>
            <person name="Riley R."/>
            <person name="Lipzen A."/>
            <person name="Clum A."/>
            <person name="Drula E."/>
            <person name="Henrissat B."/>
            <person name="Kohler A."/>
            <person name="Grigoriev I.V."/>
            <person name="Martin F.M."/>
            <person name="Hacquard S."/>
        </authorList>
    </citation>
    <scope>NUCLEOTIDE SEQUENCE [LARGE SCALE GENOMIC DNA]</scope>
    <source>
        <strain evidence="1 2">MPI-SDFR-AT-0080</strain>
    </source>
</reference>